<dbReference type="SMART" id="SM00419">
    <property type="entry name" value="HTH_CRP"/>
    <property type="match status" value="1"/>
</dbReference>
<dbReference type="OrthoDB" id="1116216at2"/>
<keyword evidence="1" id="KW-0805">Transcription regulation</keyword>
<protein>
    <submittedName>
        <fullName evidence="6">Crp/Fnr family transcriptional regulator</fullName>
    </submittedName>
</protein>
<dbReference type="InterPro" id="IPR050397">
    <property type="entry name" value="Env_Response_Regulators"/>
</dbReference>
<dbReference type="SUPFAM" id="SSF51206">
    <property type="entry name" value="cAMP-binding domain-like"/>
    <property type="match status" value="1"/>
</dbReference>
<sequence>MIDYSLLSHCPVFSGIPEHETKQLLAEIHFQIKNYEKDEIVALAGEEVKDLLVVLTGTVRGEMIDYSGKTVKIEDIEAPKPLAAAFLFGKENRFPVTVSANVPAKILAIPVPEFLKILQLNTRVLRNYLNSISSRAQFLSQKLNFLSFKTIREKVAHFLLQRAGDRFHSFELNSTQQQLADLFGVTRPSLARVLGEMQAEGLITIEKKTVTLLDKNALNQLLKNG</sequence>
<dbReference type="GO" id="GO:0003677">
    <property type="term" value="F:DNA binding"/>
    <property type="evidence" value="ECO:0007669"/>
    <property type="project" value="UniProtKB-KW"/>
</dbReference>
<keyword evidence="3" id="KW-0804">Transcription</keyword>
<dbReference type="Pfam" id="PF13545">
    <property type="entry name" value="HTH_Crp_2"/>
    <property type="match status" value="1"/>
</dbReference>
<evidence type="ECO:0000256" key="3">
    <source>
        <dbReference type="ARBA" id="ARBA00023163"/>
    </source>
</evidence>
<dbReference type="SMART" id="SM00100">
    <property type="entry name" value="cNMP"/>
    <property type="match status" value="1"/>
</dbReference>
<dbReference type="CDD" id="cd00038">
    <property type="entry name" value="CAP_ED"/>
    <property type="match status" value="1"/>
</dbReference>
<dbReference type="Gene3D" id="2.60.120.10">
    <property type="entry name" value="Jelly Rolls"/>
    <property type="match status" value="1"/>
</dbReference>
<dbReference type="RefSeq" id="WP_119437726.1">
    <property type="nucleotide sequence ID" value="NZ_QWGR01000004.1"/>
</dbReference>
<dbReference type="Proteomes" id="UP000265926">
    <property type="component" value="Unassembled WGS sequence"/>
</dbReference>
<evidence type="ECO:0000256" key="2">
    <source>
        <dbReference type="ARBA" id="ARBA00023125"/>
    </source>
</evidence>
<evidence type="ECO:0000313" key="6">
    <source>
        <dbReference type="EMBL" id="RIJ48806.1"/>
    </source>
</evidence>
<dbReference type="SUPFAM" id="SSF46785">
    <property type="entry name" value="Winged helix' DNA-binding domain"/>
    <property type="match status" value="1"/>
</dbReference>
<dbReference type="PANTHER" id="PTHR24567:SF58">
    <property type="entry name" value="CYCLIC AMP-BINDING REGULATORY PROTEIN"/>
    <property type="match status" value="1"/>
</dbReference>
<dbReference type="PANTHER" id="PTHR24567">
    <property type="entry name" value="CRP FAMILY TRANSCRIPTIONAL REGULATORY PROTEIN"/>
    <property type="match status" value="1"/>
</dbReference>
<dbReference type="InterPro" id="IPR036390">
    <property type="entry name" value="WH_DNA-bd_sf"/>
</dbReference>
<dbReference type="PROSITE" id="PS51063">
    <property type="entry name" value="HTH_CRP_2"/>
    <property type="match status" value="1"/>
</dbReference>
<dbReference type="GO" id="GO:0003700">
    <property type="term" value="F:DNA-binding transcription factor activity"/>
    <property type="evidence" value="ECO:0007669"/>
    <property type="project" value="TreeGrafter"/>
</dbReference>
<dbReference type="InterPro" id="IPR012318">
    <property type="entry name" value="HTH_CRP"/>
</dbReference>
<evidence type="ECO:0000259" key="4">
    <source>
        <dbReference type="PROSITE" id="PS50042"/>
    </source>
</evidence>
<accession>A0A399SXT2</accession>
<organism evidence="6 7">
    <name type="scientific">Maribellus luteus</name>
    <dbReference type="NCBI Taxonomy" id="2305463"/>
    <lineage>
        <taxon>Bacteria</taxon>
        <taxon>Pseudomonadati</taxon>
        <taxon>Bacteroidota</taxon>
        <taxon>Bacteroidia</taxon>
        <taxon>Marinilabiliales</taxon>
        <taxon>Prolixibacteraceae</taxon>
        <taxon>Maribellus</taxon>
    </lineage>
</organism>
<proteinExistence type="predicted"/>
<gene>
    <name evidence="6" type="ORF">D1614_09785</name>
</gene>
<dbReference type="PROSITE" id="PS50042">
    <property type="entry name" value="CNMP_BINDING_3"/>
    <property type="match status" value="1"/>
</dbReference>
<evidence type="ECO:0000256" key="1">
    <source>
        <dbReference type="ARBA" id="ARBA00023015"/>
    </source>
</evidence>
<dbReference type="AlphaFoldDB" id="A0A399SXT2"/>
<dbReference type="Pfam" id="PF00027">
    <property type="entry name" value="cNMP_binding"/>
    <property type="match status" value="1"/>
</dbReference>
<dbReference type="InterPro" id="IPR000595">
    <property type="entry name" value="cNMP-bd_dom"/>
</dbReference>
<feature type="domain" description="Cyclic nucleotide-binding" evidence="4">
    <location>
        <begin position="12"/>
        <end position="135"/>
    </location>
</feature>
<feature type="domain" description="HTH crp-type" evidence="5">
    <location>
        <begin position="149"/>
        <end position="216"/>
    </location>
</feature>
<evidence type="ECO:0000313" key="7">
    <source>
        <dbReference type="Proteomes" id="UP000265926"/>
    </source>
</evidence>
<dbReference type="EMBL" id="QWGR01000004">
    <property type="protein sequence ID" value="RIJ48806.1"/>
    <property type="molecule type" value="Genomic_DNA"/>
</dbReference>
<dbReference type="InterPro" id="IPR014710">
    <property type="entry name" value="RmlC-like_jellyroll"/>
</dbReference>
<comment type="caution">
    <text evidence="6">The sequence shown here is derived from an EMBL/GenBank/DDBJ whole genome shotgun (WGS) entry which is preliminary data.</text>
</comment>
<evidence type="ECO:0000259" key="5">
    <source>
        <dbReference type="PROSITE" id="PS51063"/>
    </source>
</evidence>
<name>A0A399SXT2_9BACT</name>
<reference evidence="6 7" key="1">
    <citation type="submission" date="2018-08" db="EMBL/GenBank/DDBJ databases">
        <title>Pallidiluteibacterium maritimus gen. nov., sp. nov., isolated from coastal sediment.</title>
        <authorList>
            <person name="Zhou L.Y."/>
        </authorList>
    </citation>
    <scope>NUCLEOTIDE SEQUENCE [LARGE SCALE GENOMIC DNA]</scope>
    <source>
        <strain evidence="6 7">XSD2</strain>
    </source>
</reference>
<keyword evidence="7" id="KW-1185">Reference proteome</keyword>
<keyword evidence="2" id="KW-0238">DNA-binding</keyword>
<dbReference type="GO" id="GO:0005829">
    <property type="term" value="C:cytosol"/>
    <property type="evidence" value="ECO:0007669"/>
    <property type="project" value="TreeGrafter"/>
</dbReference>
<dbReference type="InterPro" id="IPR018490">
    <property type="entry name" value="cNMP-bd_dom_sf"/>
</dbReference>